<evidence type="ECO:0000256" key="10">
    <source>
        <dbReference type="SAM" id="Phobius"/>
    </source>
</evidence>
<evidence type="ECO:0000313" key="14">
    <source>
        <dbReference type="Proteomes" id="UP000587991"/>
    </source>
</evidence>
<dbReference type="GO" id="GO:0006814">
    <property type="term" value="P:sodium ion transport"/>
    <property type="evidence" value="ECO:0007669"/>
    <property type="project" value="UniProtKB-KW"/>
</dbReference>
<evidence type="ECO:0000256" key="9">
    <source>
        <dbReference type="ARBA" id="ARBA00023201"/>
    </source>
</evidence>
<keyword evidence="6" id="KW-0915">Sodium</keyword>
<dbReference type="GO" id="GO:1902600">
    <property type="term" value="P:proton transmembrane transport"/>
    <property type="evidence" value="ECO:0007669"/>
    <property type="project" value="InterPro"/>
</dbReference>
<feature type="transmembrane region" description="Helical" evidence="10">
    <location>
        <begin position="207"/>
        <end position="228"/>
    </location>
</feature>
<dbReference type="EMBL" id="JABAIM010000001">
    <property type="protein sequence ID" value="NLR73618.1"/>
    <property type="molecule type" value="Genomic_DNA"/>
</dbReference>
<name>A0A847S9A1_9NEIS</name>
<dbReference type="Pfam" id="PF00999">
    <property type="entry name" value="Na_H_Exchanger"/>
    <property type="match status" value="1"/>
</dbReference>
<feature type="transmembrane region" description="Helical" evidence="10">
    <location>
        <begin position="357"/>
        <end position="378"/>
    </location>
</feature>
<feature type="domain" description="Cation/H+ exchanger transmembrane" evidence="12">
    <location>
        <begin position="30"/>
        <end position="435"/>
    </location>
</feature>
<evidence type="ECO:0000256" key="7">
    <source>
        <dbReference type="ARBA" id="ARBA00023065"/>
    </source>
</evidence>
<evidence type="ECO:0000256" key="3">
    <source>
        <dbReference type="ARBA" id="ARBA00022449"/>
    </source>
</evidence>
<evidence type="ECO:0000256" key="8">
    <source>
        <dbReference type="ARBA" id="ARBA00023136"/>
    </source>
</evidence>
<sequence>MLPLALLLLALPSWASSNAASTQTLLWVMLILLLARFSSLIERIGQPAVLGELLAGVALGNLALAGLPGLDQVHTDPVIRFLAELGVVILLFQIGLESNLQSMKQVGGRAFAVATVGVVVPFALGTLLIGPWLLPQAGLMAHLFLGAALTATSVGITGRVFRDAQALHTQEARIVLGAAVIDDVMGLVILAVVAGLAKPGSVDALEIARVSAVALLFLIAAVVLGRWLTPLISRFMASIHSGPAMQFTLLISFCLGFAWLSAAAGLAPIVGAFAAGLILDASYLSRFEAEMIRHEVHKVVLNHGAALEQEVDHILNQHAEHRPMRLMEPIGYLLTPIFFVVTGMQVKLDVFSQPHTLLLTALILLVAIVGKLCAGLAAGKSDRWLVGWGMVPRGEVGLIFAQMGKSIGALNDELYSVIVLVVVLSTLVTPPLLAWRLKGSATY</sequence>
<dbReference type="InterPro" id="IPR038770">
    <property type="entry name" value="Na+/solute_symporter_sf"/>
</dbReference>
<evidence type="ECO:0000256" key="4">
    <source>
        <dbReference type="ARBA" id="ARBA00022692"/>
    </source>
</evidence>
<feature type="transmembrane region" description="Helical" evidence="10">
    <location>
        <begin position="173"/>
        <end position="195"/>
    </location>
</feature>
<comment type="subcellular location">
    <subcellularLocation>
        <location evidence="1">Membrane</location>
        <topology evidence="1">Multi-pass membrane protein</topology>
    </subcellularLocation>
</comment>
<dbReference type="Gene3D" id="1.20.1530.20">
    <property type="match status" value="2"/>
</dbReference>
<evidence type="ECO:0000256" key="1">
    <source>
        <dbReference type="ARBA" id="ARBA00004141"/>
    </source>
</evidence>
<keyword evidence="7" id="KW-0406">Ion transport</keyword>
<feature type="transmembrane region" description="Helical" evidence="10">
    <location>
        <begin position="79"/>
        <end position="98"/>
    </location>
</feature>
<keyword evidence="4 10" id="KW-0812">Transmembrane</keyword>
<dbReference type="AlphaFoldDB" id="A0A847S9A1"/>
<keyword evidence="2" id="KW-0813">Transport</keyword>
<protein>
    <submittedName>
        <fullName evidence="13">Cation:proton antiporter</fullName>
    </submittedName>
</protein>
<feature type="transmembrane region" description="Helical" evidence="10">
    <location>
        <begin position="110"/>
        <end position="133"/>
    </location>
</feature>
<organism evidence="13 14">
    <name type="scientific">Leeia aquatica</name>
    <dbReference type="NCBI Taxonomy" id="2725557"/>
    <lineage>
        <taxon>Bacteria</taxon>
        <taxon>Pseudomonadati</taxon>
        <taxon>Pseudomonadota</taxon>
        <taxon>Betaproteobacteria</taxon>
        <taxon>Neisseriales</taxon>
        <taxon>Leeiaceae</taxon>
        <taxon>Leeia</taxon>
    </lineage>
</organism>
<dbReference type="GO" id="GO:0016020">
    <property type="term" value="C:membrane"/>
    <property type="evidence" value="ECO:0007669"/>
    <property type="project" value="UniProtKB-SubCell"/>
</dbReference>
<feature type="transmembrane region" description="Helical" evidence="10">
    <location>
        <begin position="249"/>
        <end position="279"/>
    </location>
</feature>
<gene>
    <name evidence="13" type="ORF">HF682_00390</name>
</gene>
<keyword evidence="9" id="KW-0739">Sodium transport</keyword>
<keyword evidence="3" id="KW-0050">Antiport</keyword>
<dbReference type="PANTHER" id="PTHR43562">
    <property type="entry name" value="NAPA-TYPE SODIUM/HYDROGEN ANTIPORTER"/>
    <property type="match status" value="1"/>
</dbReference>
<feature type="signal peptide" evidence="11">
    <location>
        <begin position="1"/>
        <end position="19"/>
    </location>
</feature>
<proteinExistence type="predicted"/>
<evidence type="ECO:0000256" key="2">
    <source>
        <dbReference type="ARBA" id="ARBA00022448"/>
    </source>
</evidence>
<dbReference type="GO" id="GO:0015297">
    <property type="term" value="F:antiporter activity"/>
    <property type="evidence" value="ECO:0007669"/>
    <property type="project" value="UniProtKB-KW"/>
</dbReference>
<evidence type="ECO:0000256" key="11">
    <source>
        <dbReference type="SAM" id="SignalP"/>
    </source>
</evidence>
<evidence type="ECO:0000256" key="6">
    <source>
        <dbReference type="ARBA" id="ARBA00023053"/>
    </source>
</evidence>
<reference evidence="13 14" key="1">
    <citation type="submission" date="2020-04" db="EMBL/GenBank/DDBJ databases">
        <title>Draft genome of Leeia sp. IMCC25680.</title>
        <authorList>
            <person name="Song J."/>
            <person name="Cho J.-C."/>
        </authorList>
    </citation>
    <scope>NUCLEOTIDE SEQUENCE [LARGE SCALE GENOMIC DNA]</scope>
    <source>
        <strain evidence="13 14">IMCC25680</strain>
    </source>
</reference>
<evidence type="ECO:0000259" key="12">
    <source>
        <dbReference type="Pfam" id="PF00999"/>
    </source>
</evidence>
<feature type="transmembrane region" description="Helical" evidence="10">
    <location>
        <begin position="25"/>
        <end position="41"/>
    </location>
</feature>
<feature type="transmembrane region" description="Helical" evidence="10">
    <location>
        <begin position="48"/>
        <end position="67"/>
    </location>
</feature>
<evidence type="ECO:0000256" key="5">
    <source>
        <dbReference type="ARBA" id="ARBA00022989"/>
    </source>
</evidence>
<keyword evidence="11" id="KW-0732">Signal</keyword>
<feature type="transmembrane region" description="Helical" evidence="10">
    <location>
        <begin position="330"/>
        <end position="350"/>
    </location>
</feature>
<feature type="chain" id="PRO_5032986978" evidence="11">
    <location>
        <begin position="20"/>
        <end position="443"/>
    </location>
</feature>
<keyword evidence="5 10" id="KW-1133">Transmembrane helix</keyword>
<feature type="transmembrane region" description="Helical" evidence="10">
    <location>
        <begin position="414"/>
        <end position="435"/>
    </location>
</feature>
<feature type="transmembrane region" description="Helical" evidence="10">
    <location>
        <begin position="139"/>
        <end position="161"/>
    </location>
</feature>
<dbReference type="PANTHER" id="PTHR43562:SF3">
    <property type="entry name" value="SODIUM ION_PROTON EXCHANGER (EUROFUNG)"/>
    <property type="match status" value="1"/>
</dbReference>
<keyword evidence="8 10" id="KW-0472">Membrane</keyword>
<dbReference type="Proteomes" id="UP000587991">
    <property type="component" value="Unassembled WGS sequence"/>
</dbReference>
<keyword evidence="14" id="KW-1185">Reference proteome</keyword>
<accession>A0A847S9A1</accession>
<evidence type="ECO:0000313" key="13">
    <source>
        <dbReference type="EMBL" id="NLR73618.1"/>
    </source>
</evidence>
<dbReference type="InterPro" id="IPR006153">
    <property type="entry name" value="Cation/H_exchanger_TM"/>
</dbReference>
<comment type="caution">
    <text evidence="13">The sequence shown here is derived from an EMBL/GenBank/DDBJ whole genome shotgun (WGS) entry which is preliminary data.</text>
</comment>